<dbReference type="PANTHER" id="PTHR39608:SF2">
    <property type="entry name" value="MARVEL DOMAIN-CONTAINING PROTEIN"/>
    <property type="match status" value="1"/>
</dbReference>
<feature type="transmembrane region" description="Helical" evidence="5">
    <location>
        <begin position="42"/>
        <end position="63"/>
    </location>
</feature>
<keyword evidence="2 5" id="KW-0812">Transmembrane</keyword>
<dbReference type="STRING" id="268505.A0A2A9PIJ7"/>
<dbReference type="Pfam" id="PF01284">
    <property type="entry name" value="MARVEL"/>
    <property type="match status" value="1"/>
</dbReference>
<dbReference type="Proteomes" id="UP000037136">
    <property type="component" value="Unassembled WGS sequence"/>
</dbReference>
<gene>
    <name evidence="7" type="ORF">XA68_10506</name>
</gene>
<feature type="transmembrane region" description="Helical" evidence="5">
    <location>
        <begin position="75"/>
        <end position="93"/>
    </location>
</feature>
<comment type="subcellular location">
    <subcellularLocation>
        <location evidence="1">Membrane</location>
        <topology evidence="1">Multi-pass membrane protein</topology>
    </subcellularLocation>
</comment>
<reference evidence="7 8" key="1">
    <citation type="journal article" date="2015" name="BMC Genomics">
        <title>Gene expression during zombie ant biting behavior reflects the complexity underlying fungal parasitic behavioral manipulation.</title>
        <authorList>
            <person name="de Bekker C."/>
            <person name="Ohm R.A."/>
            <person name="Loreto R.G."/>
            <person name="Sebastian A."/>
            <person name="Albert I."/>
            <person name="Merrow M."/>
            <person name="Brachmann A."/>
            <person name="Hughes D.P."/>
        </authorList>
    </citation>
    <scope>NUCLEOTIDE SEQUENCE [LARGE SCALE GENOMIC DNA]</scope>
    <source>
        <strain evidence="7 8">SC16a</strain>
    </source>
</reference>
<evidence type="ECO:0000313" key="8">
    <source>
        <dbReference type="Proteomes" id="UP000037136"/>
    </source>
</evidence>
<evidence type="ECO:0000256" key="3">
    <source>
        <dbReference type="ARBA" id="ARBA00022989"/>
    </source>
</evidence>
<dbReference type="OrthoDB" id="20872at2759"/>
<evidence type="ECO:0000259" key="6">
    <source>
        <dbReference type="Pfam" id="PF01284"/>
    </source>
</evidence>
<feature type="transmembrane region" description="Helical" evidence="5">
    <location>
        <begin position="113"/>
        <end position="135"/>
    </location>
</feature>
<organism evidence="7 8">
    <name type="scientific">Ophiocordyceps unilateralis</name>
    <name type="common">Zombie-ant fungus</name>
    <name type="synonym">Torrubia unilateralis</name>
    <dbReference type="NCBI Taxonomy" id="268505"/>
    <lineage>
        <taxon>Eukaryota</taxon>
        <taxon>Fungi</taxon>
        <taxon>Dikarya</taxon>
        <taxon>Ascomycota</taxon>
        <taxon>Pezizomycotina</taxon>
        <taxon>Sordariomycetes</taxon>
        <taxon>Hypocreomycetidae</taxon>
        <taxon>Hypocreales</taxon>
        <taxon>Ophiocordycipitaceae</taxon>
        <taxon>Ophiocordyceps</taxon>
    </lineage>
</organism>
<dbReference type="InterPro" id="IPR008253">
    <property type="entry name" value="Marvel"/>
</dbReference>
<evidence type="ECO:0000256" key="5">
    <source>
        <dbReference type="SAM" id="Phobius"/>
    </source>
</evidence>
<feature type="domain" description="MARVEL" evidence="6">
    <location>
        <begin position="14"/>
        <end position="129"/>
    </location>
</feature>
<dbReference type="AlphaFoldDB" id="A0A2A9PIJ7"/>
<dbReference type="PANTHER" id="PTHR39608">
    <property type="entry name" value="INTEGRAL MEMBRANE PROTEIN (AFU_ORTHOLOGUE AFUA_5G08640)"/>
    <property type="match status" value="1"/>
</dbReference>
<keyword evidence="8" id="KW-1185">Reference proteome</keyword>
<accession>A0A2A9PIJ7</accession>
<comment type="caution">
    <text evidence="7">The sequence shown here is derived from an EMBL/GenBank/DDBJ whole genome shotgun (WGS) entry which is preliminary data.</text>
</comment>
<keyword evidence="3 5" id="KW-1133">Transmembrane helix</keyword>
<name>A0A2A9PIJ7_OPHUN</name>
<evidence type="ECO:0000256" key="1">
    <source>
        <dbReference type="ARBA" id="ARBA00004141"/>
    </source>
</evidence>
<evidence type="ECO:0000256" key="4">
    <source>
        <dbReference type="ARBA" id="ARBA00023136"/>
    </source>
</evidence>
<keyword evidence="4 5" id="KW-0472">Membrane</keyword>
<dbReference type="EMBL" id="LAZP02000112">
    <property type="protein sequence ID" value="PFH60707.1"/>
    <property type="molecule type" value="Genomic_DNA"/>
</dbReference>
<sequence>MNLLRILVMGNHLAIFITSLIVTGLVSHLLHRFSYRGTHIVYQEVIAVLTLILYMLSMLLPFFDIYKGHLMPVNLVFSYLWLTSFIFAAQDWSGDRCDFNPPGLGQCGKKHTIEAFTFLTFFFLLCNTIAEALLWRSHRKDSKFTKTGTPRDGTHSVTNV</sequence>
<evidence type="ECO:0000256" key="2">
    <source>
        <dbReference type="ARBA" id="ARBA00022692"/>
    </source>
</evidence>
<dbReference type="GO" id="GO:0016020">
    <property type="term" value="C:membrane"/>
    <property type="evidence" value="ECO:0007669"/>
    <property type="project" value="UniProtKB-SubCell"/>
</dbReference>
<proteinExistence type="predicted"/>
<reference evidence="7 8" key="2">
    <citation type="journal article" date="2017" name="Sci. Rep.">
        <title>Ant-infecting Ophiocordyceps genomes reveal a high diversity of potential behavioral manipulation genes and a possible major role for enterotoxins.</title>
        <authorList>
            <person name="de Bekker C."/>
            <person name="Ohm R.A."/>
            <person name="Evans H.C."/>
            <person name="Brachmann A."/>
            <person name="Hughes D.P."/>
        </authorList>
    </citation>
    <scope>NUCLEOTIDE SEQUENCE [LARGE SCALE GENOMIC DNA]</scope>
    <source>
        <strain evidence="7 8">SC16a</strain>
    </source>
</reference>
<feature type="transmembrane region" description="Helical" evidence="5">
    <location>
        <begin position="12"/>
        <end position="30"/>
    </location>
</feature>
<protein>
    <recommendedName>
        <fullName evidence="6">MARVEL domain-containing protein</fullName>
    </recommendedName>
</protein>
<evidence type="ECO:0000313" key="7">
    <source>
        <dbReference type="EMBL" id="PFH60707.1"/>
    </source>
</evidence>